<dbReference type="Gene3D" id="3.40.50.300">
    <property type="entry name" value="P-loop containing nucleotide triphosphate hydrolases"/>
    <property type="match status" value="1"/>
</dbReference>
<dbReference type="Gene3D" id="3.30.230.10">
    <property type="match status" value="1"/>
</dbReference>
<evidence type="ECO:0000259" key="2">
    <source>
        <dbReference type="SMART" id="SM00382"/>
    </source>
</evidence>
<dbReference type="AlphaFoldDB" id="A0A7W6EVF7"/>
<dbReference type="RefSeq" id="WP_183611999.1">
    <property type="nucleotide sequence ID" value="NZ_JACICY010000002.1"/>
</dbReference>
<dbReference type="Pfam" id="PF13541">
    <property type="entry name" value="ChlI"/>
    <property type="match status" value="1"/>
</dbReference>
<dbReference type="InterPro" id="IPR000523">
    <property type="entry name" value="Mg_chelatse_chII-like_cat_dom"/>
</dbReference>
<dbReference type="InterPro" id="IPR004482">
    <property type="entry name" value="Mg_chelat-rel"/>
</dbReference>
<dbReference type="GO" id="GO:0005524">
    <property type="term" value="F:ATP binding"/>
    <property type="evidence" value="ECO:0007669"/>
    <property type="project" value="InterPro"/>
</dbReference>
<dbReference type="InterPro" id="IPR045006">
    <property type="entry name" value="CHLI-like"/>
</dbReference>
<dbReference type="PANTHER" id="PTHR32039:SF7">
    <property type="entry name" value="COMPETENCE PROTEIN COMM"/>
    <property type="match status" value="1"/>
</dbReference>
<dbReference type="InterPro" id="IPR003593">
    <property type="entry name" value="AAA+_ATPase"/>
</dbReference>
<organism evidence="3 4">
    <name type="scientific">Novosphingobium hassiacum</name>
    <dbReference type="NCBI Taxonomy" id="173676"/>
    <lineage>
        <taxon>Bacteria</taxon>
        <taxon>Pseudomonadati</taxon>
        <taxon>Pseudomonadota</taxon>
        <taxon>Alphaproteobacteria</taxon>
        <taxon>Sphingomonadales</taxon>
        <taxon>Sphingomonadaceae</taxon>
        <taxon>Novosphingobium</taxon>
    </lineage>
</organism>
<sequence>MVALVSTVAYLGLEARSVEVQCQVAPGLPAFKLVGLPDKAVGESRERVSSALSALGLALPPKRITVNLSPADLPKEGSHYDLPIAIALLAAMGVVDLEQIADYVAVGELALDGRVLPSPGVLLAALHASGLDKGLICPAAQGPEARWASGIDVIAAPDLIGLLNHLKGTHRLPPPSPGIAETPRRRADLRQVKGQETAKRALEIAAAGAHNLLMSGPPGAGKSLMASCLPGILPELTAAEALEVSMVASVAGTLEDGRISRARPFRAPHHSASMAALTGGGLKVRPGEVSLAHLGVLFLDELPEFQRAVLDSLRQPLETGEVTVARANAHVTFPARVQLIAAMNPCRCGHLGDPALGCSRAPRCAADYQSKVSGPLLDRIDLHVDVDPVSAADLTLPPPAEGSDQVAARVARARDIQTKRLEGTGRRTNAELDADLLDQYATPDEPGRKLLAQAAEAMRLSARGYTRMLRVARTIADLAGADTIGRVHIAEALSYRRVAPRA</sequence>
<dbReference type="InterPro" id="IPR025158">
    <property type="entry name" value="Mg_chelat-rel_C"/>
</dbReference>
<evidence type="ECO:0000256" key="1">
    <source>
        <dbReference type="ARBA" id="ARBA00006354"/>
    </source>
</evidence>
<accession>A0A7W6EVF7</accession>
<keyword evidence="4" id="KW-1185">Reference proteome</keyword>
<evidence type="ECO:0000313" key="3">
    <source>
        <dbReference type="EMBL" id="MBB3859699.1"/>
    </source>
</evidence>
<feature type="domain" description="AAA+ ATPase" evidence="2">
    <location>
        <begin position="208"/>
        <end position="390"/>
    </location>
</feature>
<dbReference type="NCBIfam" id="TIGR00368">
    <property type="entry name" value="YifB family Mg chelatase-like AAA ATPase"/>
    <property type="match status" value="1"/>
</dbReference>
<dbReference type="Pfam" id="PF01078">
    <property type="entry name" value="Mg_chelatase"/>
    <property type="match status" value="1"/>
</dbReference>
<name>A0A7W6EVF7_9SPHN</name>
<dbReference type="EMBL" id="JACICY010000002">
    <property type="protein sequence ID" value="MBB3859699.1"/>
    <property type="molecule type" value="Genomic_DNA"/>
</dbReference>
<dbReference type="InterPro" id="IPR014721">
    <property type="entry name" value="Ribsml_uS5_D2-typ_fold_subgr"/>
</dbReference>
<dbReference type="Pfam" id="PF13335">
    <property type="entry name" value="Mg_chelatase_C"/>
    <property type="match status" value="1"/>
</dbReference>
<reference evidence="3 4" key="1">
    <citation type="submission" date="2020-08" db="EMBL/GenBank/DDBJ databases">
        <title>Genomic Encyclopedia of Type Strains, Phase IV (KMG-IV): sequencing the most valuable type-strain genomes for metagenomic binning, comparative biology and taxonomic classification.</title>
        <authorList>
            <person name="Goeker M."/>
        </authorList>
    </citation>
    <scope>NUCLEOTIDE SEQUENCE [LARGE SCALE GENOMIC DNA]</scope>
    <source>
        <strain evidence="3 4">DSM 14552</strain>
    </source>
</reference>
<gene>
    <name evidence="3" type="ORF">GGQ88_000960</name>
</gene>
<proteinExistence type="inferred from homology"/>
<dbReference type="InterPro" id="IPR020568">
    <property type="entry name" value="Ribosomal_Su5_D2-typ_SF"/>
</dbReference>
<dbReference type="SUPFAM" id="SSF54211">
    <property type="entry name" value="Ribosomal protein S5 domain 2-like"/>
    <property type="match status" value="1"/>
</dbReference>
<comment type="caution">
    <text evidence="3">The sequence shown here is derived from an EMBL/GenBank/DDBJ whole genome shotgun (WGS) entry which is preliminary data.</text>
</comment>
<dbReference type="Proteomes" id="UP000562395">
    <property type="component" value="Unassembled WGS sequence"/>
</dbReference>
<evidence type="ECO:0000313" key="4">
    <source>
        <dbReference type="Proteomes" id="UP000562395"/>
    </source>
</evidence>
<dbReference type="SUPFAM" id="SSF52540">
    <property type="entry name" value="P-loop containing nucleoside triphosphate hydrolases"/>
    <property type="match status" value="1"/>
</dbReference>
<dbReference type="InterPro" id="IPR027417">
    <property type="entry name" value="P-loop_NTPase"/>
</dbReference>
<dbReference type="PANTHER" id="PTHR32039">
    <property type="entry name" value="MAGNESIUM-CHELATASE SUBUNIT CHLI"/>
    <property type="match status" value="1"/>
</dbReference>
<comment type="similarity">
    <text evidence="1">Belongs to the Mg-chelatase subunits D/I family. ComM subfamily.</text>
</comment>
<dbReference type="SMART" id="SM00382">
    <property type="entry name" value="AAA"/>
    <property type="match status" value="1"/>
</dbReference>
<protein>
    <submittedName>
        <fullName evidence="3">Magnesium chelatase family protein</fullName>
    </submittedName>
</protein>